<keyword evidence="7" id="KW-0906">Nuclear pore complex</keyword>
<keyword evidence="3" id="KW-0813">Transport</keyword>
<name>A0ABM0MWF0_SACKO</name>
<evidence type="ECO:0000256" key="6">
    <source>
        <dbReference type="ARBA" id="ARBA00023010"/>
    </source>
</evidence>
<keyword evidence="8" id="KW-0539">Nucleus</keyword>
<gene>
    <name evidence="15" type="primary">LOC100373238</name>
</gene>
<evidence type="ECO:0000256" key="3">
    <source>
        <dbReference type="ARBA" id="ARBA00022448"/>
    </source>
</evidence>
<accession>A0ABM0MWF0</accession>
<proteinExistence type="inferred from homology"/>
<sequence>MSSTIDALRSSSKGKLKYDPHWHEQGRAKQVLDECASPPTLSLRSRRDVLDCSDDSMSEAASVISQQSSDVSGPHVKVTSIEPVIDSSDSMSCSSIEDSLVHSPTILNGCIEVSIMQCEKYWEKKAEFAAKLVREKQELYWKTLKVQAEQQLAALERKAELDERKAAERLQMLEMRTREESRKRQLKRKEDVKHHAVMVETKMKAVEAKRGQELEEEKKKTEEAKKILSHVSNLHHLVNLYTDRATQLLANCKHKEFITENVKNLTDHIRVLKEVSDHVLSDAQSKEMAIAELETMGKVYTKAKQVVEQTNKIVGDAEKRGNEEMERKKAAEEAEKLAQSTPAPPPPPPPPPLPPPTTTSVPPTSKTDSTTAATAVSTPGELESNITAEAFREYKALQEKRQAILESIKDLTETKDSQLKKYRMDLQKAVNVTINTIANQSGSHLIEKVQRLHSLLSGRSVPVQATGRQRQGGEQVSSSHDSAFPIAAVAVGVWAEFPDFGDLLLAHFHLACPYLVPYYIPKKDGQSEEDYYKYVRYSFCSSIL</sequence>
<dbReference type="Proteomes" id="UP000694865">
    <property type="component" value="Unplaced"/>
</dbReference>
<feature type="compositionally biased region" description="Pro residues" evidence="13">
    <location>
        <begin position="342"/>
        <end position="357"/>
    </location>
</feature>
<evidence type="ECO:0000256" key="13">
    <source>
        <dbReference type="SAM" id="MobiDB-lite"/>
    </source>
</evidence>
<evidence type="ECO:0000313" key="14">
    <source>
        <dbReference type="Proteomes" id="UP000694865"/>
    </source>
</evidence>
<feature type="compositionally biased region" description="Low complexity" evidence="13">
    <location>
        <begin position="358"/>
        <end position="379"/>
    </location>
</feature>
<comment type="subcellular location">
    <subcellularLocation>
        <location evidence="1">Nucleus</location>
        <location evidence="1">Nuclear pore complex</location>
    </subcellularLocation>
</comment>
<protein>
    <recommendedName>
        <fullName evidence="10">mRNA export factor GLE1</fullName>
    </recommendedName>
    <alternativeName>
        <fullName evidence="12">GLE1 RNA export mediator</fullName>
    </alternativeName>
    <alternativeName>
        <fullName evidence="11">Nucleoporin GLE1</fullName>
    </alternativeName>
</protein>
<dbReference type="PANTHER" id="PTHR12960:SF0">
    <property type="entry name" value="MRNA EXPORT FACTOR GLE1"/>
    <property type="match status" value="1"/>
</dbReference>
<keyword evidence="14" id="KW-1185">Reference proteome</keyword>
<evidence type="ECO:0000256" key="7">
    <source>
        <dbReference type="ARBA" id="ARBA00023132"/>
    </source>
</evidence>
<feature type="region of interest" description="Disordered" evidence="13">
    <location>
        <begin position="314"/>
        <end position="381"/>
    </location>
</feature>
<dbReference type="Pfam" id="PF07817">
    <property type="entry name" value="GLE1"/>
    <property type="match status" value="1"/>
</dbReference>
<comment type="similarity">
    <text evidence="2">Belongs to the GLE1 family.</text>
</comment>
<dbReference type="InterPro" id="IPR038506">
    <property type="entry name" value="GLE1-like_sf"/>
</dbReference>
<organism evidence="14 15">
    <name type="scientific">Saccoglossus kowalevskii</name>
    <name type="common">Acorn worm</name>
    <dbReference type="NCBI Taxonomy" id="10224"/>
    <lineage>
        <taxon>Eukaryota</taxon>
        <taxon>Metazoa</taxon>
        <taxon>Hemichordata</taxon>
        <taxon>Enteropneusta</taxon>
        <taxon>Harrimaniidae</taxon>
        <taxon>Saccoglossus</taxon>
    </lineage>
</organism>
<evidence type="ECO:0000256" key="11">
    <source>
        <dbReference type="ARBA" id="ARBA00029983"/>
    </source>
</evidence>
<dbReference type="GeneID" id="100373238"/>
<evidence type="ECO:0000256" key="1">
    <source>
        <dbReference type="ARBA" id="ARBA00004567"/>
    </source>
</evidence>
<dbReference type="InterPro" id="IPR012476">
    <property type="entry name" value="GLE1"/>
</dbReference>
<evidence type="ECO:0000256" key="8">
    <source>
        <dbReference type="ARBA" id="ARBA00023242"/>
    </source>
</evidence>
<comment type="function">
    <text evidence="9">Required for the export of mRNAs containing poly(A) tails from the nucleus into the cytoplasm. May be involved in the terminal step of the mRNA transport through the nuclear pore complex (NPC).</text>
</comment>
<dbReference type="PANTHER" id="PTHR12960">
    <property type="entry name" value="GLE-1-RELATED"/>
    <property type="match status" value="1"/>
</dbReference>
<evidence type="ECO:0000256" key="5">
    <source>
        <dbReference type="ARBA" id="ARBA00022927"/>
    </source>
</evidence>
<feature type="compositionally biased region" description="Basic and acidic residues" evidence="13">
    <location>
        <begin position="315"/>
        <end position="336"/>
    </location>
</feature>
<evidence type="ECO:0000256" key="4">
    <source>
        <dbReference type="ARBA" id="ARBA00022816"/>
    </source>
</evidence>
<evidence type="ECO:0000256" key="9">
    <source>
        <dbReference type="ARBA" id="ARBA00024680"/>
    </source>
</evidence>
<keyword evidence="4" id="KW-0509">mRNA transport</keyword>
<reference evidence="15" key="1">
    <citation type="submission" date="2025-08" db="UniProtKB">
        <authorList>
            <consortium name="RefSeq"/>
        </authorList>
    </citation>
    <scope>IDENTIFICATION</scope>
    <source>
        <tissue evidence="15">Testes</tissue>
    </source>
</reference>
<evidence type="ECO:0000313" key="15">
    <source>
        <dbReference type="RefSeq" id="XP_006824341.1"/>
    </source>
</evidence>
<evidence type="ECO:0000256" key="2">
    <source>
        <dbReference type="ARBA" id="ARBA00011056"/>
    </source>
</evidence>
<keyword evidence="6" id="KW-0811">Translocation</keyword>
<dbReference type="Gene3D" id="1.25.40.510">
    <property type="entry name" value="GLE1-like"/>
    <property type="match status" value="1"/>
</dbReference>
<evidence type="ECO:0000256" key="12">
    <source>
        <dbReference type="ARBA" id="ARBA00030897"/>
    </source>
</evidence>
<dbReference type="RefSeq" id="XP_006824341.1">
    <property type="nucleotide sequence ID" value="XM_006824278.1"/>
</dbReference>
<keyword evidence="5" id="KW-0653">Protein transport</keyword>
<evidence type="ECO:0000256" key="10">
    <source>
        <dbReference type="ARBA" id="ARBA00026227"/>
    </source>
</evidence>